<dbReference type="Gene3D" id="3.40.630.30">
    <property type="match status" value="1"/>
</dbReference>
<dbReference type="Pfam" id="PF00583">
    <property type="entry name" value="Acetyltransf_1"/>
    <property type="match status" value="1"/>
</dbReference>
<gene>
    <name evidence="2" type="ORF">K469DRAFT_727945</name>
</gene>
<sequence>MLEEAARLFSENYGVWGPLAEEKLGAFAKKGKRVRMGVNMLKSQCLPPCMRNVYVYIKIEGQLAGNVFASRWNYDGRNFCWISQLVVSSTFRKQGLATKLLLHLREGESDRGFGLLSSHPAAISAALRAFGRGLDNVDLEMTKKYARDILQSAPISYVKNAILRGSLFEEGVENGTVSSAYTNFWVDHQEPLDALAVIREQGINWPFGDEYLVVVKAKSSEDRRAAQQ</sequence>
<dbReference type="Proteomes" id="UP000800200">
    <property type="component" value="Unassembled WGS sequence"/>
</dbReference>
<dbReference type="OrthoDB" id="2019666at2759"/>
<reference evidence="2" key="1">
    <citation type="journal article" date="2020" name="Stud. Mycol.">
        <title>101 Dothideomycetes genomes: a test case for predicting lifestyles and emergence of pathogens.</title>
        <authorList>
            <person name="Haridas S."/>
            <person name="Albert R."/>
            <person name="Binder M."/>
            <person name="Bloem J."/>
            <person name="Labutti K."/>
            <person name="Salamov A."/>
            <person name="Andreopoulos B."/>
            <person name="Baker S."/>
            <person name="Barry K."/>
            <person name="Bills G."/>
            <person name="Bluhm B."/>
            <person name="Cannon C."/>
            <person name="Castanera R."/>
            <person name="Culley D."/>
            <person name="Daum C."/>
            <person name="Ezra D."/>
            <person name="Gonzalez J."/>
            <person name="Henrissat B."/>
            <person name="Kuo A."/>
            <person name="Liang C."/>
            <person name="Lipzen A."/>
            <person name="Lutzoni F."/>
            <person name="Magnuson J."/>
            <person name="Mondo S."/>
            <person name="Nolan M."/>
            <person name="Ohm R."/>
            <person name="Pangilinan J."/>
            <person name="Park H.-J."/>
            <person name="Ramirez L."/>
            <person name="Alfaro M."/>
            <person name="Sun H."/>
            <person name="Tritt A."/>
            <person name="Yoshinaga Y."/>
            <person name="Zwiers L.-H."/>
            <person name="Turgeon B."/>
            <person name="Goodwin S."/>
            <person name="Spatafora J."/>
            <person name="Crous P."/>
            <person name="Grigoriev I."/>
        </authorList>
    </citation>
    <scope>NUCLEOTIDE SEQUENCE</scope>
    <source>
        <strain evidence="2">CBS 207.26</strain>
    </source>
</reference>
<dbReference type="InterPro" id="IPR016181">
    <property type="entry name" value="Acyl_CoA_acyltransferase"/>
</dbReference>
<name>A0A6A6DZQ6_9PEZI</name>
<dbReference type="CDD" id="cd04301">
    <property type="entry name" value="NAT_SF"/>
    <property type="match status" value="1"/>
</dbReference>
<evidence type="ECO:0000259" key="1">
    <source>
        <dbReference type="PROSITE" id="PS51186"/>
    </source>
</evidence>
<organism evidence="2 3">
    <name type="scientific">Zopfia rhizophila CBS 207.26</name>
    <dbReference type="NCBI Taxonomy" id="1314779"/>
    <lineage>
        <taxon>Eukaryota</taxon>
        <taxon>Fungi</taxon>
        <taxon>Dikarya</taxon>
        <taxon>Ascomycota</taxon>
        <taxon>Pezizomycotina</taxon>
        <taxon>Dothideomycetes</taxon>
        <taxon>Dothideomycetes incertae sedis</taxon>
        <taxon>Zopfiaceae</taxon>
        <taxon>Zopfia</taxon>
    </lineage>
</organism>
<dbReference type="PROSITE" id="PS51186">
    <property type="entry name" value="GNAT"/>
    <property type="match status" value="1"/>
</dbReference>
<feature type="domain" description="N-acetyltransferase" evidence="1">
    <location>
        <begin position="1"/>
        <end position="162"/>
    </location>
</feature>
<evidence type="ECO:0000313" key="2">
    <source>
        <dbReference type="EMBL" id="KAF2183688.1"/>
    </source>
</evidence>
<dbReference type="SUPFAM" id="SSF55729">
    <property type="entry name" value="Acyl-CoA N-acyltransferases (Nat)"/>
    <property type="match status" value="1"/>
</dbReference>
<dbReference type="GO" id="GO:0016747">
    <property type="term" value="F:acyltransferase activity, transferring groups other than amino-acyl groups"/>
    <property type="evidence" value="ECO:0007669"/>
    <property type="project" value="InterPro"/>
</dbReference>
<evidence type="ECO:0000313" key="3">
    <source>
        <dbReference type="Proteomes" id="UP000800200"/>
    </source>
</evidence>
<dbReference type="InterPro" id="IPR000182">
    <property type="entry name" value="GNAT_dom"/>
</dbReference>
<dbReference type="EMBL" id="ML994641">
    <property type="protein sequence ID" value="KAF2183688.1"/>
    <property type="molecule type" value="Genomic_DNA"/>
</dbReference>
<keyword evidence="3" id="KW-1185">Reference proteome</keyword>
<protein>
    <recommendedName>
        <fullName evidence="1">N-acetyltransferase domain-containing protein</fullName>
    </recommendedName>
</protein>
<proteinExistence type="predicted"/>
<dbReference type="AlphaFoldDB" id="A0A6A6DZQ6"/>
<accession>A0A6A6DZQ6</accession>